<evidence type="ECO:0000313" key="2">
    <source>
        <dbReference type="EMBL" id="KIM72542.1"/>
    </source>
</evidence>
<reference evidence="3" key="2">
    <citation type="submission" date="2015-01" db="EMBL/GenBank/DDBJ databases">
        <title>Evolutionary Origins and Diversification of the Mycorrhizal Mutualists.</title>
        <authorList>
            <consortium name="DOE Joint Genome Institute"/>
            <consortium name="Mycorrhizal Genomics Consortium"/>
            <person name="Kohler A."/>
            <person name="Kuo A."/>
            <person name="Nagy L.G."/>
            <person name="Floudas D."/>
            <person name="Copeland A."/>
            <person name="Barry K.W."/>
            <person name="Cichocki N."/>
            <person name="Veneault-Fourrey C."/>
            <person name="LaButti K."/>
            <person name="Lindquist E.A."/>
            <person name="Lipzen A."/>
            <person name="Lundell T."/>
            <person name="Morin E."/>
            <person name="Murat C."/>
            <person name="Riley R."/>
            <person name="Ohm R."/>
            <person name="Sun H."/>
            <person name="Tunlid A."/>
            <person name="Henrissat B."/>
            <person name="Grigoriev I.V."/>
            <person name="Hibbett D.S."/>
            <person name="Martin F."/>
        </authorList>
    </citation>
    <scope>NUCLEOTIDE SEQUENCE [LARGE SCALE GENOMIC DNA]</scope>
    <source>
        <strain evidence="3">F 1598</strain>
    </source>
</reference>
<feature type="non-terminal residue" evidence="2">
    <location>
        <position position="1"/>
    </location>
</feature>
<dbReference type="Proteomes" id="UP000054166">
    <property type="component" value="Unassembled WGS sequence"/>
</dbReference>
<keyword evidence="3" id="KW-1185">Reference proteome</keyword>
<accession>A0A0C3B5I4</accession>
<dbReference type="AlphaFoldDB" id="A0A0C3B5I4"/>
<gene>
    <name evidence="2" type="ORF">PILCRDRAFT_16033</name>
</gene>
<name>A0A0C3B5I4_PILCF</name>
<reference evidence="2 3" key="1">
    <citation type="submission" date="2014-04" db="EMBL/GenBank/DDBJ databases">
        <authorList>
            <consortium name="DOE Joint Genome Institute"/>
            <person name="Kuo A."/>
            <person name="Tarkka M."/>
            <person name="Buscot F."/>
            <person name="Kohler A."/>
            <person name="Nagy L.G."/>
            <person name="Floudas D."/>
            <person name="Copeland A."/>
            <person name="Barry K.W."/>
            <person name="Cichocki N."/>
            <person name="Veneault-Fourrey C."/>
            <person name="LaButti K."/>
            <person name="Lindquist E.A."/>
            <person name="Lipzen A."/>
            <person name="Lundell T."/>
            <person name="Morin E."/>
            <person name="Murat C."/>
            <person name="Sun H."/>
            <person name="Tunlid A."/>
            <person name="Henrissat B."/>
            <person name="Grigoriev I.V."/>
            <person name="Hibbett D.S."/>
            <person name="Martin F."/>
            <person name="Nordberg H.P."/>
            <person name="Cantor M.N."/>
            <person name="Hua S.X."/>
        </authorList>
    </citation>
    <scope>NUCLEOTIDE SEQUENCE [LARGE SCALE GENOMIC DNA]</scope>
    <source>
        <strain evidence="2 3">F 1598</strain>
    </source>
</reference>
<dbReference type="HOGENOM" id="CLU_1499818_0_0_1"/>
<dbReference type="EMBL" id="KN833123">
    <property type="protein sequence ID" value="KIM72542.1"/>
    <property type="molecule type" value="Genomic_DNA"/>
</dbReference>
<feature type="compositionally biased region" description="Acidic residues" evidence="1">
    <location>
        <begin position="1"/>
        <end position="25"/>
    </location>
</feature>
<sequence length="180" mass="20387">EEGSSGEEEGGGEEEEGGGGEEESDKEAATGMWNIGRFGAEVNGRDIASLWEIKPFDDNLFFVSPKALRKRVEFIMDRTLAQIQTQVQFAFTEFPHQDKISTFCIVGLYWRAMDFHCDQMPTLPKSKLSDPDYSAENVDFIPCRTTAIYPLFNGSQTDYHTEFKKNWTLSCTKFPALSQK</sequence>
<feature type="region of interest" description="Disordered" evidence="1">
    <location>
        <begin position="1"/>
        <end position="27"/>
    </location>
</feature>
<protein>
    <submittedName>
        <fullName evidence="2">Uncharacterized protein</fullName>
    </submittedName>
</protein>
<dbReference type="InParanoid" id="A0A0C3B5I4"/>
<evidence type="ECO:0000256" key="1">
    <source>
        <dbReference type="SAM" id="MobiDB-lite"/>
    </source>
</evidence>
<organism evidence="2 3">
    <name type="scientific">Piloderma croceum (strain F 1598)</name>
    <dbReference type="NCBI Taxonomy" id="765440"/>
    <lineage>
        <taxon>Eukaryota</taxon>
        <taxon>Fungi</taxon>
        <taxon>Dikarya</taxon>
        <taxon>Basidiomycota</taxon>
        <taxon>Agaricomycotina</taxon>
        <taxon>Agaricomycetes</taxon>
        <taxon>Agaricomycetidae</taxon>
        <taxon>Atheliales</taxon>
        <taxon>Atheliaceae</taxon>
        <taxon>Piloderma</taxon>
    </lineage>
</organism>
<proteinExistence type="predicted"/>
<dbReference type="OrthoDB" id="10655037at2759"/>
<evidence type="ECO:0000313" key="3">
    <source>
        <dbReference type="Proteomes" id="UP000054166"/>
    </source>
</evidence>